<accession>A0A7M4BQ72</accession>
<feature type="transmembrane region" description="Helical" evidence="1">
    <location>
        <begin position="6"/>
        <end position="28"/>
    </location>
</feature>
<comment type="caution">
    <text evidence="2">The sequence shown here is derived from an EMBL/GenBank/DDBJ whole genome shotgun (WGS) entry which is preliminary data.</text>
</comment>
<keyword evidence="1" id="KW-0812">Transmembrane</keyword>
<dbReference type="RefSeq" id="WP_161925560.1">
    <property type="nucleotide sequence ID" value="NZ_BJOU01000001.1"/>
</dbReference>
<dbReference type="OrthoDB" id="10002425at2"/>
<protein>
    <submittedName>
        <fullName evidence="2">Uncharacterized protein</fullName>
    </submittedName>
</protein>
<sequence>MYVLLFLGPLITTIGFVVITLTYGGLAFAFREKRAWPPIAASLAVAIAVVYVAVLLTHQEPAPNNLCPFGSPSWWPGWLPL</sequence>
<reference evidence="3" key="1">
    <citation type="submission" date="2019-06" db="EMBL/GenBank/DDBJ databases">
        <title>Gordonia isolated from sludge of a wastewater treatment plant.</title>
        <authorList>
            <person name="Tamura T."/>
            <person name="Aoyama K."/>
            <person name="Kang Y."/>
            <person name="Saito S."/>
            <person name="Akiyama N."/>
            <person name="Yazawa K."/>
            <person name="Gonoi T."/>
            <person name="Mikami Y."/>
        </authorList>
    </citation>
    <scope>NUCLEOTIDE SEQUENCE [LARGE SCALE GENOMIC DNA]</scope>
    <source>
        <strain evidence="3">NBRC 107697</strain>
    </source>
</reference>
<organism evidence="2 3">
    <name type="scientific">Gordonia crocea</name>
    <dbReference type="NCBI Taxonomy" id="589162"/>
    <lineage>
        <taxon>Bacteria</taxon>
        <taxon>Bacillati</taxon>
        <taxon>Actinomycetota</taxon>
        <taxon>Actinomycetes</taxon>
        <taxon>Mycobacteriales</taxon>
        <taxon>Gordoniaceae</taxon>
        <taxon>Gordonia</taxon>
    </lineage>
</organism>
<evidence type="ECO:0000313" key="2">
    <source>
        <dbReference type="EMBL" id="GED96033.1"/>
    </source>
</evidence>
<dbReference type="EMBL" id="BJOU01000001">
    <property type="protein sequence ID" value="GED96033.1"/>
    <property type="molecule type" value="Genomic_DNA"/>
</dbReference>
<keyword evidence="1" id="KW-1133">Transmembrane helix</keyword>
<evidence type="ECO:0000313" key="3">
    <source>
        <dbReference type="Proteomes" id="UP000444980"/>
    </source>
</evidence>
<feature type="transmembrane region" description="Helical" evidence="1">
    <location>
        <begin position="35"/>
        <end position="56"/>
    </location>
</feature>
<evidence type="ECO:0000256" key="1">
    <source>
        <dbReference type="SAM" id="Phobius"/>
    </source>
</evidence>
<dbReference type="Proteomes" id="UP000444980">
    <property type="component" value="Unassembled WGS sequence"/>
</dbReference>
<dbReference type="AlphaFoldDB" id="A0A7M4BQ72"/>
<name>A0A7M4BQ72_9ACTN</name>
<keyword evidence="1" id="KW-0472">Membrane</keyword>
<gene>
    <name evidence="2" type="ORF">nbrc107697_00720</name>
</gene>
<proteinExistence type="predicted"/>
<keyword evidence="3" id="KW-1185">Reference proteome</keyword>